<evidence type="ECO:0000313" key="1">
    <source>
        <dbReference type="EMBL" id="GAC03937.1"/>
    </source>
</evidence>
<organism evidence="1 2">
    <name type="scientific">Paraglaciecola agarilytica NO2</name>
    <dbReference type="NCBI Taxonomy" id="1125747"/>
    <lineage>
        <taxon>Bacteria</taxon>
        <taxon>Pseudomonadati</taxon>
        <taxon>Pseudomonadota</taxon>
        <taxon>Gammaproteobacteria</taxon>
        <taxon>Alteromonadales</taxon>
        <taxon>Alteromonadaceae</taxon>
        <taxon>Paraglaciecola</taxon>
    </lineage>
</organism>
<gene>
    <name evidence="1" type="ORF">GAGA_1074</name>
</gene>
<sequence>MGAPCVKRKKSAKTRFLAGVHFLTILIVTVDDLFKQVICRFEERSCAVRIH</sequence>
<accession>A0ABQ0I3N6</accession>
<dbReference type="EMBL" id="BAEK01000020">
    <property type="protein sequence ID" value="GAC03937.1"/>
    <property type="molecule type" value="Genomic_DNA"/>
</dbReference>
<protein>
    <recommendedName>
        <fullName evidence="3">Transposase</fullName>
    </recommendedName>
</protein>
<comment type="caution">
    <text evidence="1">The sequence shown here is derived from an EMBL/GenBank/DDBJ whole genome shotgun (WGS) entry which is preliminary data.</text>
</comment>
<reference evidence="1 2" key="1">
    <citation type="journal article" date="2014" name="Environ. Microbiol.">
        <title>Comparative genomics of the marine bacterial genus Glaciecola reveals the high degree of genomic diversity and genomic characteristic for cold adaptation.</title>
        <authorList>
            <person name="Qin Q.L."/>
            <person name="Xie B.B."/>
            <person name="Yu Y."/>
            <person name="Shu Y.L."/>
            <person name="Rong J.C."/>
            <person name="Zhang Y.J."/>
            <person name="Zhao D.L."/>
            <person name="Chen X.L."/>
            <person name="Zhang X.Y."/>
            <person name="Chen B."/>
            <person name="Zhou B.C."/>
            <person name="Zhang Y.Z."/>
        </authorList>
    </citation>
    <scope>NUCLEOTIDE SEQUENCE [LARGE SCALE GENOMIC DNA]</scope>
    <source>
        <strain evidence="1 2">NO2</strain>
    </source>
</reference>
<name>A0ABQ0I3N6_9ALTE</name>
<proteinExistence type="predicted"/>
<evidence type="ECO:0000313" key="2">
    <source>
        <dbReference type="Proteomes" id="UP000008372"/>
    </source>
</evidence>
<dbReference type="Proteomes" id="UP000008372">
    <property type="component" value="Unassembled WGS sequence"/>
</dbReference>
<keyword evidence="2" id="KW-1185">Reference proteome</keyword>
<evidence type="ECO:0008006" key="3">
    <source>
        <dbReference type="Google" id="ProtNLM"/>
    </source>
</evidence>